<name>A0A8X7BF81_TRICX</name>
<proteinExistence type="predicted"/>
<dbReference type="AlphaFoldDB" id="A0A8X7BF81"/>
<gene>
    <name evidence="1" type="ORF">TNCV_4723331</name>
</gene>
<dbReference type="EMBL" id="BMAU01021387">
    <property type="protein sequence ID" value="GFY29205.1"/>
    <property type="molecule type" value="Genomic_DNA"/>
</dbReference>
<sequence>MSLISKPSCQILSKALAMSRKKYTRGLVLGKATVNQLRYSEQLMNCAPGSKVVERRGLPVSCLAPPTSRPCWLCLLLLPGPSPFWVPSHIGFRPSFAIHSEQKLSL</sequence>
<protein>
    <submittedName>
        <fullName evidence="1">Uncharacterized protein</fullName>
    </submittedName>
</protein>
<evidence type="ECO:0000313" key="2">
    <source>
        <dbReference type="Proteomes" id="UP000887159"/>
    </source>
</evidence>
<evidence type="ECO:0000313" key="1">
    <source>
        <dbReference type="EMBL" id="GFY29205.1"/>
    </source>
</evidence>
<accession>A0A8X7BF81</accession>
<organism evidence="1 2">
    <name type="scientific">Trichonephila clavipes</name>
    <name type="common">Golden silk orbweaver</name>
    <name type="synonym">Nephila clavipes</name>
    <dbReference type="NCBI Taxonomy" id="2585209"/>
    <lineage>
        <taxon>Eukaryota</taxon>
        <taxon>Metazoa</taxon>
        <taxon>Ecdysozoa</taxon>
        <taxon>Arthropoda</taxon>
        <taxon>Chelicerata</taxon>
        <taxon>Arachnida</taxon>
        <taxon>Araneae</taxon>
        <taxon>Araneomorphae</taxon>
        <taxon>Entelegynae</taxon>
        <taxon>Araneoidea</taxon>
        <taxon>Nephilidae</taxon>
        <taxon>Trichonephila</taxon>
    </lineage>
</organism>
<keyword evidence="2" id="KW-1185">Reference proteome</keyword>
<reference evidence="1" key="1">
    <citation type="submission" date="2020-08" db="EMBL/GenBank/DDBJ databases">
        <title>Multicomponent nature underlies the extraordinary mechanical properties of spider dragline silk.</title>
        <authorList>
            <person name="Kono N."/>
            <person name="Nakamura H."/>
            <person name="Mori M."/>
            <person name="Yoshida Y."/>
            <person name="Ohtoshi R."/>
            <person name="Malay A.D."/>
            <person name="Moran D.A.P."/>
            <person name="Tomita M."/>
            <person name="Numata K."/>
            <person name="Arakawa K."/>
        </authorList>
    </citation>
    <scope>NUCLEOTIDE SEQUENCE</scope>
</reference>
<comment type="caution">
    <text evidence="1">The sequence shown here is derived from an EMBL/GenBank/DDBJ whole genome shotgun (WGS) entry which is preliminary data.</text>
</comment>
<dbReference type="Proteomes" id="UP000887159">
    <property type="component" value="Unassembled WGS sequence"/>
</dbReference>